<reference evidence="1" key="1">
    <citation type="submission" date="2021-05" db="EMBL/GenBank/DDBJ databases">
        <authorList>
            <person name="Scholz U."/>
            <person name="Mascher M."/>
            <person name="Fiebig A."/>
        </authorList>
    </citation>
    <scope>NUCLEOTIDE SEQUENCE [LARGE SCALE GENOMIC DNA]</scope>
</reference>
<protein>
    <submittedName>
        <fullName evidence="1">Uncharacterized protein</fullName>
    </submittedName>
</protein>
<dbReference type="Proteomes" id="UP001732700">
    <property type="component" value="Chromosome 6A"/>
</dbReference>
<evidence type="ECO:0000313" key="2">
    <source>
        <dbReference type="Proteomes" id="UP001732700"/>
    </source>
</evidence>
<name>A0ACD5YXD0_AVESA</name>
<proteinExistence type="predicted"/>
<sequence length="552" mass="60843">MPAAAVAAARLKREDCPRTKHDSLFSTWKVLVGPSDWEDYSAGKEGVQRYHTRNLPDNFPGLYELGVARSSYDGVRARRNGSGFVVVVYLGQADNVRTRLQQYGRTGSHLDIGNPLAAVGKAEMNMLAAGPGLFSEVFSRGYSVMFRCAMMGDKKEAEKTEGQLLGVFDYAWNKLQNGACRREEILLKLEQGKHRPSLLSRVRHLKQKVFGEKAGIKISSSGSVGVSSGSMENMLPRIRTFVGFRPRSVNSCGNLNEETDVHRKGTSQANTPGRKQAHRRIDGYKVKKIDVIKRRTVPMQESNSVCGVMLEDGSFCLEDPLEGRKRCELHKGRRVRATQSCKVASSSHTCQIPIPTVEPIPQLVANPNRQDQAWETCGGRSKNLSTNAKEPSLQRNSFEAKELKPEEALIEDGTYRTFHAESQSQEDEPSGRKWFELLKAQKSALAPSSRAQRCQTRVANDDKAATCGVVTENEYCELVLVAGRQRSEEHKGIEVNGVSSAPSPRTSGWPCICGARASDGSPCQSQPVEGRKRCALHKGQRACCASTPSTKQ</sequence>
<keyword evidence="2" id="KW-1185">Reference proteome</keyword>
<accession>A0ACD5YXD0</accession>
<dbReference type="EnsemblPlants" id="AVESA.00010b.r2.6AG1054320.1">
    <property type="protein sequence ID" value="AVESA.00010b.r2.6AG1054320.1.CDS"/>
    <property type="gene ID" value="AVESA.00010b.r2.6AG1054320"/>
</dbReference>
<organism evidence="1 2">
    <name type="scientific">Avena sativa</name>
    <name type="common">Oat</name>
    <dbReference type="NCBI Taxonomy" id="4498"/>
    <lineage>
        <taxon>Eukaryota</taxon>
        <taxon>Viridiplantae</taxon>
        <taxon>Streptophyta</taxon>
        <taxon>Embryophyta</taxon>
        <taxon>Tracheophyta</taxon>
        <taxon>Spermatophyta</taxon>
        <taxon>Magnoliopsida</taxon>
        <taxon>Liliopsida</taxon>
        <taxon>Poales</taxon>
        <taxon>Poaceae</taxon>
        <taxon>BOP clade</taxon>
        <taxon>Pooideae</taxon>
        <taxon>Poodae</taxon>
        <taxon>Poeae</taxon>
        <taxon>Poeae Chloroplast Group 1 (Aveneae type)</taxon>
        <taxon>Aveninae</taxon>
        <taxon>Avena</taxon>
    </lineage>
</organism>
<reference evidence="1" key="2">
    <citation type="submission" date="2025-09" db="UniProtKB">
        <authorList>
            <consortium name="EnsemblPlants"/>
        </authorList>
    </citation>
    <scope>IDENTIFICATION</scope>
</reference>
<evidence type="ECO:0000313" key="1">
    <source>
        <dbReference type="EnsemblPlants" id="AVESA.00010b.r2.6AG1054320.1.CDS"/>
    </source>
</evidence>